<gene>
    <name evidence="13" type="ORF">GSLYS_00011060001</name>
</gene>
<keyword evidence="6" id="KW-0768">Sushi</keyword>
<dbReference type="Pfam" id="PF23263">
    <property type="entry name" value="C8-3_MUC4"/>
    <property type="match status" value="1"/>
</dbReference>
<evidence type="ECO:0000256" key="1">
    <source>
        <dbReference type="ARBA" id="ARBA00004370"/>
    </source>
</evidence>
<feature type="domain" description="NIDO" evidence="11">
    <location>
        <begin position="123"/>
        <end position="282"/>
    </location>
</feature>
<evidence type="ECO:0000256" key="5">
    <source>
        <dbReference type="ARBA" id="ARBA00023157"/>
    </source>
</evidence>
<evidence type="ECO:0000259" key="11">
    <source>
        <dbReference type="PROSITE" id="PS51220"/>
    </source>
</evidence>
<evidence type="ECO:0000313" key="14">
    <source>
        <dbReference type="Proteomes" id="UP001497497"/>
    </source>
</evidence>
<evidence type="ECO:0008006" key="15">
    <source>
        <dbReference type="Google" id="ProtNLM"/>
    </source>
</evidence>
<reference evidence="13 14" key="1">
    <citation type="submission" date="2024-04" db="EMBL/GenBank/DDBJ databases">
        <authorList>
            <consortium name="Genoscope - CEA"/>
            <person name="William W."/>
        </authorList>
    </citation>
    <scope>NUCLEOTIDE SEQUENCE [LARGE SCALE GENOMIC DNA]</scope>
</reference>
<dbReference type="InterPro" id="IPR000436">
    <property type="entry name" value="Sushi_SCR_CCP_dom"/>
</dbReference>
<accession>A0AAV2HUG0</accession>
<evidence type="ECO:0000256" key="6">
    <source>
        <dbReference type="PROSITE-ProRule" id="PRU00302"/>
    </source>
</evidence>
<evidence type="ECO:0000256" key="3">
    <source>
        <dbReference type="ARBA" id="ARBA00022989"/>
    </source>
</evidence>
<dbReference type="Gene3D" id="2.10.70.10">
    <property type="entry name" value="Complement Module, domain 1"/>
    <property type="match status" value="1"/>
</dbReference>
<dbReference type="InterPro" id="IPR014756">
    <property type="entry name" value="Ig_E-set"/>
</dbReference>
<keyword evidence="8" id="KW-0732">Signal</keyword>
<dbReference type="AlphaFoldDB" id="A0AAV2HUG0"/>
<dbReference type="InterPro" id="IPR051495">
    <property type="entry name" value="Epithelial_Barrier/Signaling"/>
</dbReference>
<sequence length="1110" mass="122650">MCACAGSTHSVSPARSSLAPIFVLTHVLLLSVCTLLVQNPGPALCVPVSKFFPFGLSEGDSMTERTDDGGSGKINLTAKFPFFGKPHNKIYVNNNGVISFFKELKTYRPEEFPLVDETPIIAPYWADVDISKSNGTVWYRETRDPSVLSEATVQIKDYHSAYKNFRAFWVFIATWEDVGFYGAIGEGLDRRNTFQAVLVLDVTGKLSFVILNYARIEWTTGSNSNGSQTTGLGGGPAQAGFNAGNKINAYEIEGARTPAIINLTQTSNTGVPGKWIFRIDSAEIETACSQSASGKIFFKPNYSSMLGGVSITIDGPCLNSSSSVQGRFETGADLCCFVEEGQATCIFPPVFDTGPINVLLNVDDRGWNYTGKFDIKNIMDVPTQIVRYNASSWVTGQKVKVFWLEPSLNLSTYIVEILEFRQQNKSTELYSVYNKSFESRYDGLYEIEMPPAASFSGMSIAVVRIMAPTLYCNGSGEAFYSDIFPVQFASQADSEKVCANWLLRQPQLPALDVKGICPCTLQQAEGDTAQYSVDSFCREESDSPLNCQYRSRSAKQCITPNNANGSSGTYVCCYDKESGELLNALEGNGGGTLERYSYRQRWTSDEPDLVPYFTYMQEDIAPYLHCCEFSSNRTLCDKFLQIRKPVGCKGYEPPAAAQAAGDPHIETLDRLNYTFNGLGEFILLRVNKTGTLVQVRTSQATDIAGKLQNATVFTAIAICANENSSLLEIRAEDGDLFSIYVNLEAYELTTNTSKLSGITVYKNQSQNGSVEFTVVLEQQGLSLLVEVTQEKLLNVMVIAGLQVKGQLEGLLGNFNGDRNDDLMASNGKLLSPDASMRDIHYEFGLSWEVAENESLFTKLASDLNPFGQDVSLSREPESYNPLFIDEMTSIRNDTDRLCGTNVQCRYDYEVTGKEAIAKSTLKFNDRFNKIIEETKPVTRCDYVSTIPNANRTLTGLRVGDSVTIECDDGYQTNGSETTLWCKSDGQWSNSLPSCVYITHLDPGGTSFPLKYIYIAIGAAAGGFVLVLVLAVVVRVVCKRRSKRWLDKKADQCSDYEQAIELPSIFPISDIPSPVFENSLFMSSLQKLSEKGSFHIPRPTYVDPNIYSEYF</sequence>
<evidence type="ECO:0000256" key="4">
    <source>
        <dbReference type="ARBA" id="ARBA00023136"/>
    </source>
</evidence>
<evidence type="ECO:0000259" key="12">
    <source>
        <dbReference type="PROSITE" id="PS51233"/>
    </source>
</evidence>
<dbReference type="Proteomes" id="UP001497497">
    <property type="component" value="Unassembled WGS sequence"/>
</dbReference>
<feature type="domain" description="VWFD" evidence="12">
    <location>
        <begin position="655"/>
        <end position="855"/>
    </location>
</feature>
<dbReference type="SMART" id="SM00032">
    <property type="entry name" value="CCP"/>
    <property type="match status" value="1"/>
</dbReference>
<keyword evidence="4 7" id="KW-0472">Membrane</keyword>
<dbReference type="PANTHER" id="PTHR13802">
    <property type="entry name" value="MUCIN 4-RELATED"/>
    <property type="match status" value="1"/>
</dbReference>
<feature type="domain" description="AMOP" evidence="9">
    <location>
        <begin position="490"/>
        <end position="643"/>
    </location>
</feature>
<dbReference type="SMART" id="SM00723">
    <property type="entry name" value="AMOP"/>
    <property type="match status" value="1"/>
</dbReference>
<evidence type="ECO:0000313" key="13">
    <source>
        <dbReference type="EMBL" id="CAL1537147.1"/>
    </source>
</evidence>
<dbReference type="Pfam" id="PF03782">
    <property type="entry name" value="AMOP"/>
    <property type="match status" value="1"/>
</dbReference>
<evidence type="ECO:0000259" key="10">
    <source>
        <dbReference type="PROSITE" id="PS50923"/>
    </source>
</evidence>
<dbReference type="PANTHER" id="PTHR13802:SF59">
    <property type="entry name" value="SUSHI DOMAIN-CONTAINING PROTEIN 2"/>
    <property type="match status" value="1"/>
</dbReference>
<feature type="domain" description="Sushi" evidence="10">
    <location>
        <begin position="938"/>
        <end position="996"/>
    </location>
</feature>
<name>A0AAV2HUG0_LYMST</name>
<protein>
    <recommendedName>
        <fullName evidence="15">Sushi domain-containing protein 2</fullName>
    </recommendedName>
</protein>
<comment type="caution">
    <text evidence="6">Lacks conserved residue(s) required for the propagation of feature annotation.</text>
</comment>
<keyword evidence="5" id="KW-1015">Disulfide bond</keyword>
<proteinExistence type="predicted"/>
<dbReference type="InterPro" id="IPR056619">
    <property type="entry name" value="C8-3_MUC4"/>
</dbReference>
<keyword evidence="14" id="KW-1185">Reference proteome</keyword>
<comment type="subcellular location">
    <subcellularLocation>
        <location evidence="1">Membrane</location>
    </subcellularLocation>
</comment>
<dbReference type="InterPro" id="IPR001846">
    <property type="entry name" value="VWF_type-D"/>
</dbReference>
<dbReference type="CDD" id="cd00033">
    <property type="entry name" value="CCP"/>
    <property type="match status" value="1"/>
</dbReference>
<dbReference type="Pfam" id="PF00084">
    <property type="entry name" value="Sushi"/>
    <property type="match status" value="1"/>
</dbReference>
<evidence type="ECO:0000256" key="7">
    <source>
        <dbReference type="SAM" id="Phobius"/>
    </source>
</evidence>
<dbReference type="GO" id="GO:0007160">
    <property type="term" value="P:cell-matrix adhesion"/>
    <property type="evidence" value="ECO:0007669"/>
    <property type="project" value="InterPro"/>
</dbReference>
<dbReference type="SMART" id="SM00216">
    <property type="entry name" value="VWD"/>
    <property type="match status" value="1"/>
</dbReference>
<feature type="chain" id="PRO_5043618009" description="Sushi domain-containing protein 2" evidence="8">
    <location>
        <begin position="46"/>
        <end position="1110"/>
    </location>
</feature>
<dbReference type="PROSITE" id="PS50856">
    <property type="entry name" value="AMOP"/>
    <property type="match status" value="1"/>
</dbReference>
<evidence type="ECO:0000256" key="8">
    <source>
        <dbReference type="SAM" id="SignalP"/>
    </source>
</evidence>
<dbReference type="Pfam" id="PF06119">
    <property type="entry name" value="NIDO"/>
    <property type="match status" value="1"/>
</dbReference>
<dbReference type="SUPFAM" id="SSF57535">
    <property type="entry name" value="Complement control module/SCR domain"/>
    <property type="match status" value="1"/>
</dbReference>
<evidence type="ECO:0000259" key="9">
    <source>
        <dbReference type="PROSITE" id="PS50856"/>
    </source>
</evidence>
<dbReference type="PROSITE" id="PS51220">
    <property type="entry name" value="NIDO"/>
    <property type="match status" value="1"/>
</dbReference>
<feature type="transmembrane region" description="Helical" evidence="7">
    <location>
        <begin position="1011"/>
        <end position="1037"/>
    </location>
</feature>
<keyword evidence="2 7" id="KW-0812">Transmembrane</keyword>
<dbReference type="EMBL" id="CAXITT010000251">
    <property type="protein sequence ID" value="CAL1537147.1"/>
    <property type="molecule type" value="Genomic_DNA"/>
</dbReference>
<dbReference type="InterPro" id="IPR003886">
    <property type="entry name" value="NIDO_dom"/>
</dbReference>
<evidence type="ECO:0000256" key="2">
    <source>
        <dbReference type="ARBA" id="ARBA00022692"/>
    </source>
</evidence>
<dbReference type="Pfam" id="PF00094">
    <property type="entry name" value="VWD"/>
    <property type="match status" value="1"/>
</dbReference>
<dbReference type="SUPFAM" id="SSF81296">
    <property type="entry name" value="E set domains"/>
    <property type="match status" value="1"/>
</dbReference>
<dbReference type="InterPro" id="IPR005533">
    <property type="entry name" value="AMOP_dom"/>
</dbReference>
<dbReference type="SMART" id="SM00539">
    <property type="entry name" value="NIDO"/>
    <property type="match status" value="1"/>
</dbReference>
<keyword evidence="3 7" id="KW-1133">Transmembrane helix</keyword>
<dbReference type="GO" id="GO:0016020">
    <property type="term" value="C:membrane"/>
    <property type="evidence" value="ECO:0007669"/>
    <property type="project" value="UniProtKB-SubCell"/>
</dbReference>
<organism evidence="13 14">
    <name type="scientific">Lymnaea stagnalis</name>
    <name type="common">Great pond snail</name>
    <name type="synonym">Helix stagnalis</name>
    <dbReference type="NCBI Taxonomy" id="6523"/>
    <lineage>
        <taxon>Eukaryota</taxon>
        <taxon>Metazoa</taxon>
        <taxon>Spiralia</taxon>
        <taxon>Lophotrochozoa</taxon>
        <taxon>Mollusca</taxon>
        <taxon>Gastropoda</taxon>
        <taxon>Heterobranchia</taxon>
        <taxon>Euthyneura</taxon>
        <taxon>Panpulmonata</taxon>
        <taxon>Hygrophila</taxon>
        <taxon>Lymnaeoidea</taxon>
        <taxon>Lymnaeidae</taxon>
        <taxon>Lymnaea</taxon>
    </lineage>
</organism>
<dbReference type="PROSITE" id="PS50923">
    <property type="entry name" value="SUSHI"/>
    <property type="match status" value="1"/>
</dbReference>
<dbReference type="CDD" id="cd00102">
    <property type="entry name" value="IPT"/>
    <property type="match status" value="1"/>
</dbReference>
<comment type="caution">
    <text evidence="13">The sequence shown here is derived from an EMBL/GenBank/DDBJ whole genome shotgun (WGS) entry which is preliminary data.</text>
</comment>
<dbReference type="PROSITE" id="PS51233">
    <property type="entry name" value="VWFD"/>
    <property type="match status" value="1"/>
</dbReference>
<dbReference type="InterPro" id="IPR035976">
    <property type="entry name" value="Sushi/SCR/CCP_sf"/>
</dbReference>
<feature type="signal peptide" evidence="8">
    <location>
        <begin position="1"/>
        <end position="45"/>
    </location>
</feature>